<dbReference type="Gene3D" id="2.40.320.10">
    <property type="entry name" value="Hypothetical Protein Pfu-838710-001"/>
    <property type="match status" value="1"/>
</dbReference>
<dbReference type="Proteomes" id="UP000325684">
    <property type="component" value="Unassembled WGS sequence"/>
</dbReference>
<dbReference type="SMART" id="SM00880">
    <property type="entry name" value="CHAD"/>
    <property type="match status" value="1"/>
</dbReference>
<dbReference type="InterPro" id="IPR038186">
    <property type="entry name" value="CHAD_dom_sf"/>
</dbReference>
<gene>
    <name evidence="4" type="ORF">FEZ63_10030</name>
</gene>
<feature type="region of interest" description="Disordered" evidence="1">
    <location>
        <begin position="1"/>
        <end position="31"/>
    </location>
</feature>
<evidence type="ECO:0000259" key="2">
    <source>
        <dbReference type="PROSITE" id="PS51707"/>
    </source>
</evidence>
<dbReference type="PROSITE" id="PS51707">
    <property type="entry name" value="CYTH"/>
    <property type="match status" value="1"/>
</dbReference>
<dbReference type="EMBL" id="VCMV01000013">
    <property type="protein sequence ID" value="KAB0267614.1"/>
    <property type="molecule type" value="Genomic_DNA"/>
</dbReference>
<feature type="domain" description="CHAD" evidence="3">
    <location>
        <begin position="245"/>
        <end position="524"/>
    </location>
</feature>
<evidence type="ECO:0000256" key="1">
    <source>
        <dbReference type="SAM" id="MobiDB-lite"/>
    </source>
</evidence>
<dbReference type="PANTHER" id="PTHR39569">
    <property type="entry name" value="INORGANIC TRIPHOSPHATASE"/>
    <property type="match status" value="1"/>
</dbReference>
<dbReference type="Gene3D" id="1.40.20.10">
    <property type="entry name" value="CHAD domain"/>
    <property type="match status" value="1"/>
</dbReference>
<dbReference type="GO" id="GO:0050355">
    <property type="term" value="F:inorganic triphosphate phosphatase activity"/>
    <property type="evidence" value="ECO:0007669"/>
    <property type="project" value="InterPro"/>
</dbReference>
<dbReference type="OrthoDB" id="9777271at2"/>
<organism evidence="4 5">
    <name type="scientific">Microvirga brassicacearum</name>
    <dbReference type="NCBI Taxonomy" id="2580413"/>
    <lineage>
        <taxon>Bacteria</taxon>
        <taxon>Pseudomonadati</taxon>
        <taxon>Pseudomonadota</taxon>
        <taxon>Alphaproteobacteria</taxon>
        <taxon>Hyphomicrobiales</taxon>
        <taxon>Methylobacteriaceae</taxon>
        <taxon>Microvirga</taxon>
    </lineage>
</organism>
<dbReference type="AlphaFoldDB" id="A0A5N3PD34"/>
<dbReference type="GO" id="GO:0046872">
    <property type="term" value="F:metal ion binding"/>
    <property type="evidence" value="ECO:0007669"/>
    <property type="project" value="TreeGrafter"/>
</dbReference>
<dbReference type="InterPro" id="IPR007899">
    <property type="entry name" value="CHAD_dom"/>
</dbReference>
<dbReference type="InterPro" id="IPR033469">
    <property type="entry name" value="CYTH-like_dom_sf"/>
</dbReference>
<proteinExistence type="predicted"/>
<evidence type="ECO:0000313" key="5">
    <source>
        <dbReference type="Proteomes" id="UP000325684"/>
    </source>
</evidence>
<protein>
    <submittedName>
        <fullName evidence="4">CHAD domain-containing protein</fullName>
    </submittedName>
</protein>
<evidence type="ECO:0000313" key="4">
    <source>
        <dbReference type="EMBL" id="KAB0267614.1"/>
    </source>
</evidence>
<feature type="domain" description="CYTH" evidence="2">
    <location>
        <begin position="29"/>
        <end position="230"/>
    </location>
</feature>
<dbReference type="PANTHER" id="PTHR39569:SF1">
    <property type="entry name" value="INORGANIC TRIPHOSPHATASE"/>
    <property type="match status" value="1"/>
</dbReference>
<dbReference type="CDD" id="cd07756">
    <property type="entry name" value="CYTH-like_Pase_CHAD"/>
    <property type="match status" value="1"/>
</dbReference>
<evidence type="ECO:0000259" key="3">
    <source>
        <dbReference type="PROSITE" id="PS51708"/>
    </source>
</evidence>
<dbReference type="SUPFAM" id="SSF55154">
    <property type="entry name" value="CYTH-like phosphatases"/>
    <property type="match status" value="1"/>
</dbReference>
<comment type="caution">
    <text evidence="4">The sequence shown here is derived from an EMBL/GenBank/DDBJ whole genome shotgun (WGS) entry which is preliminary data.</text>
</comment>
<keyword evidence="5" id="KW-1185">Reference proteome</keyword>
<dbReference type="InterPro" id="IPR023577">
    <property type="entry name" value="CYTH_domain"/>
</dbReference>
<accession>A0A5N3PD34</accession>
<dbReference type="Pfam" id="PF01928">
    <property type="entry name" value="CYTH"/>
    <property type="match status" value="1"/>
</dbReference>
<dbReference type="SMART" id="SM01118">
    <property type="entry name" value="CYTH"/>
    <property type="match status" value="1"/>
</dbReference>
<dbReference type="Pfam" id="PF05235">
    <property type="entry name" value="CHAD"/>
    <property type="match status" value="1"/>
</dbReference>
<dbReference type="InterPro" id="IPR039013">
    <property type="entry name" value="YgiF"/>
</dbReference>
<reference evidence="4 5" key="1">
    <citation type="journal article" date="2019" name="Microorganisms">
        <title>Genome Insights into the Novel Species Microvirga brassicacearum, a Rapeseed Endophyte with Biotechnological Potential.</title>
        <authorList>
            <person name="Jimenez-Gomez A."/>
            <person name="Saati-Santamaria Z."/>
            <person name="Igual J.M."/>
            <person name="Rivas R."/>
            <person name="Mateos P.F."/>
            <person name="Garcia-Fraile P."/>
        </authorList>
    </citation>
    <scope>NUCLEOTIDE SEQUENCE [LARGE SCALE GENOMIC DNA]</scope>
    <source>
        <strain evidence="4 5">CDVBN77</strain>
    </source>
</reference>
<sequence length="524" mass="59243">MRGRTKANGNGCMASARKRKNSPADDSAPREHELKLVCNSRDIGHLLHNPVIADAQPLPDSSGILTAIYFDTPDQALRRAGMSLRIREHQGRLVQTIKAEQGPRGVAFDRAEWETEVDGTLDQTAARKTPLQPFVDDEATRVQIRPLFTVRTRRHAFLVGRDNSAIELVLDRTIVAAGERSDQVTEIELELKDGEPRALFLTVKDLLGAAPMRLSMLAKSERGYRLLDAFPAQPVKAAHAAVPAGEQSANAFQMIAAETLSQIVQNEELLRSYGDPEALHQMRVGFRRLRTALSFFKEMLAGSETRGIRKELRRAAKLLAEARDLDVLHQRLHENGTLESSQAALDEVEEQRNRAYATLAQNLDKPRFKKALLRAAIWIEAGTWLTDASARTVRARDRPVEKLARRALARRWNRIRRDAKRIDDLSTEKRHKFRMRIKALRYGSEFFADTFKGRARGSRRKSLLKSLEQLQDILGEMNDLTVRRRLLPSLVDSRAEADAARLQTLMRRAGVAARRLRSAKPFWN</sequence>
<name>A0A5N3PD34_9HYPH</name>
<dbReference type="PROSITE" id="PS51708">
    <property type="entry name" value="CHAD"/>
    <property type="match status" value="1"/>
</dbReference>